<dbReference type="EMBL" id="NEVH01022633">
    <property type="protein sequence ID" value="PNF18828.1"/>
    <property type="molecule type" value="Genomic_DNA"/>
</dbReference>
<dbReference type="AlphaFoldDB" id="A0A2J7PR66"/>
<name>A0A2J7PR66_9NEOP</name>
<organism evidence="2 3">
    <name type="scientific">Cryptotermes secundus</name>
    <dbReference type="NCBI Taxonomy" id="105785"/>
    <lineage>
        <taxon>Eukaryota</taxon>
        <taxon>Metazoa</taxon>
        <taxon>Ecdysozoa</taxon>
        <taxon>Arthropoda</taxon>
        <taxon>Hexapoda</taxon>
        <taxon>Insecta</taxon>
        <taxon>Pterygota</taxon>
        <taxon>Neoptera</taxon>
        <taxon>Polyneoptera</taxon>
        <taxon>Dictyoptera</taxon>
        <taxon>Blattodea</taxon>
        <taxon>Blattoidea</taxon>
        <taxon>Termitoidae</taxon>
        <taxon>Kalotermitidae</taxon>
        <taxon>Cryptotermitinae</taxon>
        <taxon>Cryptotermes</taxon>
    </lineage>
</organism>
<keyword evidence="3" id="KW-1185">Reference proteome</keyword>
<protein>
    <submittedName>
        <fullName evidence="2">Uncharacterized protein</fullName>
    </submittedName>
</protein>
<evidence type="ECO:0000313" key="3">
    <source>
        <dbReference type="Proteomes" id="UP000235965"/>
    </source>
</evidence>
<comment type="caution">
    <text evidence="2">The sequence shown here is derived from an EMBL/GenBank/DDBJ whole genome shotgun (WGS) entry which is preliminary data.</text>
</comment>
<gene>
    <name evidence="2" type="ORF">B7P43_G01658</name>
</gene>
<feature type="non-terminal residue" evidence="2">
    <location>
        <position position="1"/>
    </location>
</feature>
<reference evidence="2 3" key="1">
    <citation type="submission" date="2017-12" db="EMBL/GenBank/DDBJ databases">
        <title>Hemimetabolous genomes reveal molecular basis of termite eusociality.</title>
        <authorList>
            <person name="Harrison M.C."/>
            <person name="Jongepier E."/>
            <person name="Robertson H.M."/>
            <person name="Arning N."/>
            <person name="Bitard-Feildel T."/>
            <person name="Chao H."/>
            <person name="Childers C.P."/>
            <person name="Dinh H."/>
            <person name="Doddapaneni H."/>
            <person name="Dugan S."/>
            <person name="Gowin J."/>
            <person name="Greiner C."/>
            <person name="Han Y."/>
            <person name="Hu H."/>
            <person name="Hughes D.S.T."/>
            <person name="Huylmans A.-K."/>
            <person name="Kemena C."/>
            <person name="Kremer L.P.M."/>
            <person name="Lee S.L."/>
            <person name="Lopez-Ezquerra A."/>
            <person name="Mallet L."/>
            <person name="Monroy-Kuhn J.M."/>
            <person name="Moser A."/>
            <person name="Murali S.C."/>
            <person name="Muzny D.M."/>
            <person name="Otani S."/>
            <person name="Piulachs M.-D."/>
            <person name="Poelchau M."/>
            <person name="Qu J."/>
            <person name="Schaub F."/>
            <person name="Wada-Katsumata A."/>
            <person name="Worley K.C."/>
            <person name="Xie Q."/>
            <person name="Ylla G."/>
            <person name="Poulsen M."/>
            <person name="Gibbs R.A."/>
            <person name="Schal C."/>
            <person name="Richards S."/>
            <person name="Belles X."/>
            <person name="Korb J."/>
            <person name="Bornberg-Bauer E."/>
        </authorList>
    </citation>
    <scope>NUCLEOTIDE SEQUENCE [LARGE SCALE GENOMIC DNA]</scope>
    <source>
        <tissue evidence="2">Whole body</tissue>
    </source>
</reference>
<dbReference type="Proteomes" id="UP000235965">
    <property type="component" value="Unassembled WGS sequence"/>
</dbReference>
<dbReference type="STRING" id="105785.A0A2J7PR66"/>
<evidence type="ECO:0000313" key="2">
    <source>
        <dbReference type="EMBL" id="PNF18828.1"/>
    </source>
</evidence>
<accession>A0A2J7PR66</accession>
<sequence length="165" mass="17407">QLSPGANVPPPTQINKIKYPGPPHIKKDKRQSSSRFNISKNRELQKLPLLKVVQAWRVNGAMVHSEAGPGARAMFYRDTAAGNTTTLGLPKSPSFHSGLDLVAAAADPGSNTVAGLSQIGGVDPTGRGGTQNGDSVPGDMLIYSDIGLPRQLPSLLGKNCKVFVR</sequence>
<proteinExistence type="predicted"/>
<evidence type="ECO:0000256" key="1">
    <source>
        <dbReference type="SAM" id="MobiDB-lite"/>
    </source>
</evidence>
<dbReference type="OrthoDB" id="10264446at2759"/>
<dbReference type="InParanoid" id="A0A2J7PR66"/>
<feature type="region of interest" description="Disordered" evidence="1">
    <location>
        <begin position="1"/>
        <end position="40"/>
    </location>
</feature>